<evidence type="ECO:0000259" key="2">
    <source>
        <dbReference type="PROSITE" id="PS50222"/>
    </source>
</evidence>
<evidence type="ECO:0000313" key="3">
    <source>
        <dbReference type="EMBL" id="CAE4573203.1"/>
    </source>
</evidence>
<dbReference type="InterPro" id="IPR002048">
    <property type="entry name" value="EF_hand_dom"/>
</dbReference>
<reference evidence="3" key="1">
    <citation type="submission" date="2021-01" db="EMBL/GenBank/DDBJ databases">
        <authorList>
            <person name="Corre E."/>
            <person name="Pelletier E."/>
            <person name="Niang G."/>
            <person name="Scheremetjew M."/>
            <person name="Finn R."/>
            <person name="Kale V."/>
            <person name="Holt S."/>
            <person name="Cochrane G."/>
            <person name="Meng A."/>
            <person name="Brown T."/>
            <person name="Cohen L."/>
        </authorList>
    </citation>
    <scope>NUCLEOTIDE SEQUENCE</scope>
    <source>
        <strain evidence="3">CCMP3105</strain>
    </source>
</reference>
<dbReference type="GO" id="GO:0005509">
    <property type="term" value="F:calcium ion binding"/>
    <property type="evidence" value="ECO:0007669"/>
    <property type="project" value="InterPro"/>
</dbReference>
<feature type="compositionally biased region" description="Low complexity" evidence="1">
    <location>
        <begin position="68"/>
        <end position="86"/>
    </location>
</feature>
<name>A0A7S4Q6E2_9DINO</name>
<feature type="region of interest" description="Disordered" evidence="1">
    <location>
        <begin position="66"/>
        <end position="137"/>
    </location>
</feature>
<feature type="domain" description="EF-hand" evidence="2">
    <location>
        <begin position="241"/>
        <end position="276"/>
    </location>
</feature>
<proteinExistence type="predicted"/>
<dbReference type="SUPFAM" id="SSF47473">
    <property type="entry name" value="EF-hand"/>
    <property type="match status" value="1"/>
</dbReference>
<gene>
    <name evidence="3" type="ORF">AMON00008_LOCUS12822</name>
</gene>
<dbReference type="PROSITE" id="PS50222">
    <property type="entry name" value="EF_HAND_2"/>
    <property type="match status" value="1"/>
</dbReference>
<dbReference type="AlphaFoldDB" id="A0A7S4Q6E2"/>
<organism evidence="3">
    <name type="scientific">Alexandrium monilatum</name>
    <dbReference type="NCBI Taxonomy" id="311494"/>
    <lineage>
        <taxon>Eukaryota</taxon>
        <taxon>Sar</taxon>
        <taxon>Alveolata</taxon>
        <taxon>Dinophyceae</taxon>
        <taxon>Gonyaulacales</taxon>
        <taxon>Pyrocystaceae</taxon>
        <taxon>Alexandrium</taxon>
    </lineage>
</organism>
<feature type="compositionally biased region" description="Polar residues" evidence="1">
    <location>
        <begin position="87"/>
        <end position="104"/>
    </location>
</feature>
<dbReference type="Gene3D" id="1.10.238.10">
    <property type="entry name" value="EF-hand"/>
    <property type="match status" value="1"/>
</dbReference>
<dbReference type="EMBL" id="HBNR01019343">
    <property type="protein sequence ID" value="CAE4573203.1"/>
    <property type="molecule type" value="Transcribed_RNA"/>
</dbReference>
<accession>A0A7S4Q6E2</accession>
<protein>
    <recommendedName>
        <fullName evidence="2">EF-hand domain-containing protein</fullName>
    </recommendedName>
</protein>
<dbReference type="Pfam" id="PF12763">
    <property type="entry name" value="EH"/>
    <property type="match status" value="1"/>
</dbReference>
<evidence type="ECO:0000256" key="1">
    <source>
        <dbReference type="SAM" id="MobiDB-lite"/>
    </source>
</evidence>
<dbReference type="InterPro" id="IPR000261">
    <property type="entry name" value="EH_dom"/>
</dbReference>
<dbReference type="InterPro" id="IPR011992">
    <property type="entry name" value="EF-hand-dom_pair"/>
</dbReference>
<sequence>MAYNHEVWREVRTRMLTEPKRTFPRALSPKEALARRMQYMWAFESEAETEDGRLFGLHDAYAEHTSMSRSQSHGSGFGHSAFGSTSRTGSQPGSRSASRASTRPNRADPYSLETVHEDGSRPGSQYSLGSKDPRSPSRLLQAIQSGRRSAMGSKQLMRAGSNLLESRPTTPTECGSRVEREPIDPQQLHDWARKHRIVLMEVEKYWDIFDELDLFAKRTMTRSKFEKLLYGCIACPKRVRLPKHRLAELWEKADTEKRDYIDFDEFLTFYKAHVKECVGSLVY</sequence>